<feature type="transmembrane region" description="Helical" evidence="1">
    <location>
        <begin position="6"/>
        <end position="28"/>
    </location>
</feature>
<evidence type="ECO:0000313" key="2">
    <source>
        <dbReference type="EMBL" id="CAD7691178.1"/>
    </source>
</evidence>
<evidence type="ECO:0000313" key="3">
    <source>
        <dbReference type="Proteomes" id="UP000645828"/>
    </source>
</evidence>
<sequence>MGEKQISILSHMLIVVLLICGWPSFYYAEQTLLHNILSR</sequence>
<dbReference type="Proteomes" id="UP000645828">
    <property type="component" value="Unassembled WGS sequence"/>
</dbReference>
<organism evidence="2 3">
    <name type="scientific">Nyctereutes procyonoides</name>
    <name type="common">Raccoon dog</name>
    <name type="synonym">Canis procyonoides</name>
    <dbReference type="NCBI Taxonomy" id="34880"/>
    <lineage>
        <taxon>Eukaryota</taxon>
        <taxon>Metazoa</taxon>
        <taxon>Chordata</taxon>
        <taxon>Craniata</taxon>
        <taxon>Vertebrata</taxon>
        <taxon>Euteleostomi</taxon>
        <taxon>Mammalia</taxon>
        <taxon>Eutheria</taxon>
        <taxon>Laurasiatheria</taxon>
        <taxon>Carnivora</taxon>
        <taxon>Caniformia</taxon>
        <taxon>Canidae</taxon>
        <taxon>Nyctereutes</taxon>
    </lineage>
</organism>
<protein>
    <submittedName>
        <fullName evidence="2">(raccoon dog) hypothetical protein</fullName>
    </submittedName>
</protein>
<dbReference type="EMBL" id="CAJHUB010000773">
    <property type="protein sequence ID" value="CAD7691178.1"/>
    <property type="molecule type" value="Genomic_DNA"/>
</dbReference>
<keyword evidence="3" id="KW-1185">Reference proteome</keyword>
<comment type="caution">
    <text evidence="2">The sequence shown here is derived from an EMBL/GenBank/DDBJ whole genome shotgun (WGS) entry which is preliminary data.</text>
</comment>
<keyword evidence="1" id="KW-1133">Transmembrane helix</keyword>
<keyword evidence="1" id="KW-0812">Transmembrane</keyword>
<dbReference type="AlphaFoldDB" id="A0A811ZQ62"/>
<evidence type="ECO:0000256" key="1">
    <source>
        <dbReference type="SAM" id="Phobius"/>
    </source>
</evidence>
<accession>A0A811ZQ62</accession>
<gene>
    <name evidence="2" type="ORF">NYPRO_LOCUS23972</name>
</gene>
<name>A0A811ZQ62_NYCPR</name>
<reference evidence="2" key="1">
    <citation type="submission" date="2020-12" db="EMBL/GenBank/DDBJ databases">
        <authorList>
            <consortium name="Molecular Ecology Group"/>
        </authorList>
    </citation>
    <scope>NUCLEOTIDE SEQUENCE</scope>
    <source>
        <strain evidence="2">TBG_1078</strain>
    </source>
</reference>
<keyword evidence="1" id="KW-0472">Membrane</keyword>
<proteinExistence type="predicted"/>